<proteinExistence type="predicted"/>
<dbReference type="Proteomes" id="UP001602245">
    <property type="component" value="Unassembled WGS sequence"/>
</dbReference>
<sequence length="421" mass="45070">MVIGLVVHARHRRRFAEAAAALSGVELAWAVYERDEEIRELVGGLLRETRLEGLLLGLLPYAKSRDLLPPSLPVAVTRSAALDLAIAWAQARGNGWAATPVSVDTFDRETVDEVAGELGLPLDEIAVLPFDPGQATDEIVAFHREHATPYLITARTAVAAALEGNVLHAAPTATTIRASLHELVLRAHDRQRFISGLFMINHEKERGALQRLLQQTPEFADAWIDQRGHRALLVFGPAGVFEAATRQWISLPVLAEARETLGLRVVAGFGIAASARRSVTLAEQAAARAGHEEGSTAFLFTEDGVTIGPMGATAAPLTYQHRDHGALETLAAQAGLSPATLSRLAAVERSLGGRLVSPGELARTLGITDPSGRRLIRKLSDARLVIGGGSEQIARKGRPARLYRLTITSALQEAECPGTCS</sequence>
<dbReference type="Gene3D" id="1.10.10.10">
    <property type="entry name" value="Winged helix-like DNA-binding domain superfamily/Winged helix DNA-binding domain"/>
    <property type="match status" value="1"/>
</dbReference>
<accession>A0ABW6WQA9</accession>
<dbReference type="InterPro" id="IPR036390">
    <property type="entry name" value="WH_DNA-bd_sf"/>
</dbReference>
<protein>
    <submittedName>
        <fullName evidence="1">MarR family transcriptional regulator</fullName>
    </submittedName>
</protein>
<dbReference type="RefSeq" id="WP_020517598.1">
    <property type="nucleotide sequence ID" value="NZ_JBIAZU010000006.1"/>
</dbReference>
<dbReference type="InterPro" id="IPR036388">
    <property type="entry name" value="WH-like_DNA-bd_sf"/>
</dbReference>
<comment type="caution">
    <text evidence="1">The sequence shown here is derived from an EMBL/GenBank/DDBJ whole genome shotgun (WGS) entry which is preliminary data.</text>
</comment>
<name>A0ABW6WQA9_9ACTN</name>
<organism evidence="1 2">
    <name type="scientific">Paractinoplanes globisporus</name>
    <dbReference type="NCBI Taxonomy" id="113565"/>
    <lineage>
        <taxon>Bacteria</taxon>
        <taxon>Bacillati</taxon>
        <taxon>Actinomycetota</taxon>
        <taxon>Actinomycetes</taxon>
        <taxon>Micromonosporales</taxon>
        <taxon>Micromonosporaceae</taxon>
        <taxon>Paractinoplanes</taxon>
    </lineage>
</organism>
<gene>
    <name evidence="1" type="ORF">ACFY35_35340</name>
</gene>
<evidence type="ECO:0000313" key="2">
    <source>
        <dbReference type="Proteomes" id="UP001602245"/>
    </source>
</evidence>
<dbReference type="EMBL" id="JBIAZU010000006">
    <property type="protein sequence ID" value="MFF5294745.1"/>
    <property type="molecule type" value="Genomic_DNA"/>
</dbReference>
<reference evidence="1 2" key="1">
    <citation type="submission" date="2024-10" db="EMBL/GenBank/DDBJ databases">
        <title>The Natural Products Discovery Center: Release of the First 8490 Sequenced Strains for Exploring Actinobacteria Biosynthetic Diversity.</title>
        <authorList>
            <person name="Kalkreuter E."/>
            <person name="Kautsar S.A."/>
            <person name="Yang D."/>
            <person name="Bader C.D."/>
            <person name="Teijaro C.N."/>
            <person name="Fluegel L."/>
            <person name="Davis C.M."/>
            <person name="Simpson J.R."/>
            <person name="Lauterbach L."/>
            <person name="Steele A.D."/>
            <person name="Gui C."/>
            <person name="Meng S."/>
            <person name="Li G."/>
            <person name="Viehrig K."/>
            <person name="Ye F."/>
            <person name="Su P."/>
            <person name="Kiefer A.F."/>
            <person name="Nichols A."/>
            <person name="Cepeda A.J."/>
            <person name="Yan W."/>
            <person name="Fan B."/>
            <person name="Jiang Y."/>
            <person name="Adhikari A."/>
            <person name="Zheng C.-J."/>
            <person name="Schuster L."/>
            <person name="Cowan T.M."/>
            <person name="Smanski M.J."/>
            <person name="Chevrette M.G."/>
            <person name="De Carvalho L.P.S."/>
            <person name="Shen B."/>
        </authorList>
    </citation>
    <scope>NUCLEOTIDE SEQUENCE [LARGE SCALE GENOMIC DNA]</scope>
    <source>
        <strain evidence="1 2">NPDC000087</strain>
    </source>
</reference>
<keyword evidence="2" id="KW-1185">Reference proteome</keyword>
<evidence type="ECO:0000313" key="1">
    <source>
        <dbReference type="EMBL" id="MFF5294745.1"/>
    </source>
</evidence>
<dbReference type="SUPFAM" id="SSF46785">
    <property type="entry name" value="Winged helix' DNA-binding domain"/>
    <property type="match status" value="1"/>
</dbReference>